<reference evidence="4" key="2">
    <citation type="submission" date="2023-06" db="EMBL/GenBank/DDBJ databases">
        <title>Itaconate inhibition of nontuberculous mycobacteria.</title>
        <authorList>
            <person name="Breen P."/>
            <person name="Zimbric M."/>
            <person name="Caverly L."/>
        </authorList>
    </citation>
    <scope>NUCLEOTIDE SEQUENCE</scope>
    <source>
        <strain evidence="4">FLAC1071</strain>
    </source>
</reference>
<dbReference type="Gene3D" id="3.50.50.60">
    <property type="entry name" value="FAD/NAD(P)-binding domain"/>
    <property type="match status" value="1"/>
</dbReference>
<dbReference type="PRINTS" id="PR00419">
    <property type="entry name" value="ADXRDTASE"/>
</dbReference>
<evidence type="ECO:0000259" key="2">
    <source>
        <dbReference type="Pfam" id="PF01593"/>
    </source>
</evidence>
<reference evidence="4" key="3">
    <citation type="submission" date="2023-06" db="EMBL/GenBank/DDBJ databases">
        <authorList>
            <person name="Spilker T."/>
        </authorList>
    </citation>
    <scope>NUCLEOTIDE SEQUENCE</scope>
    <source>
        <strain evidence="4">FLAC1071</strain>
    </source>
</reference>
<dbReference type="PANTHER" id="PTHR42923">
    <property type="entry name" value="PROTOPORPHYRINOGEN OXIDASE"/>
    <property type="match status" value="1"/>
</dbReference>
<dbReference type="GO" id="GO:0016491">
    <property type="term" value="F:oxidoreductase activity"/>
    <property type="evidence" value="ECO:0007669"/>
    <property type="project" value="InterPro"/>
</dbReference>
<feature type="region of interest" description="Disordered" evidence="1">
    <location>
        <begin position="1"/>
        <end position="25"/>
    </location>
</feature>
<organism evidence="3 5">
    <name type="scientific">Mycobacterium intracellulare subsp. chimaera</name>
    <dbReference type="NCBI Taxonomy" id="222805"/>
    <lineage>
        <taxon>Bacteria</taxon>
        <taxon>Bacillati</taxon>
        <taxon>Actinomycetota</taxon>
        <taxon>Actinomycetes</taxon>
        <taxon>Mycobacteriales</taxon>
        <taxon>Mycobacteriaceae</taxon>
        <taxon>Mycobacterium</taxon>
        <taxon>Mycobacterium avium complex (MAC)</taxon>
    </lineage>
</organism>
<dbReference type="PANTHER" id="PTHR42923:SF43">
    <property type="entry name" value="AMINE OXIDASE"/>
    <property type="match status" value="1"/>
</dbReference>
<dbReference type="EMBL" id="JASZZX010000003">
    <property type="protein sequence ID" value="MDM3925579.1"/>
    <property type="molecule type" value="Genomic_DNA"/>
</dbReference>
<dbReference type="InterPro" id="IPR036188">
    <property type="entry name" value="FAD/NAD-bd_sf"/>
</dbReference>
<feature type="compositionally biased region" description="Basic residues" evidence="1">
    <location>
        <begin position="1"/>
        <end position="11"/>
    </location>
</feature>
<dbReference type="Proteomes" id="UP000198286">
    <property type="component" value="Chromosome"/>
</dbReference>
<dbReference type="InterPro" id="IPR002937">
    <property type="entry name" value="Amino_oxidase"/>
</dbReference>
<dbReference type="KEGG" id="mchi:AN480_19615"/>
<evidence type="ECO:0000256" key="1">
    <source>
        <dbReference type="SAM" id="MobiDB-lite"/>
    </source>
</evidence>
<sequence length="510" mass="55608">MTAHADRRRRTLPAPTGLPDAGALPSRPRVAVVGGGIAGLAAATGLAERGVAVEVIEREPYLGGRVGGWTERDGGVDLAMNRGFHAFFRQYYNLRALLARIDPRLRMLTPVEDYPLIDGAGRRDSFRGLPRTPPWNAVAFAARSPTFRLRDFTRIDARAAAPLAAVSVPGTYERLDHIDAAAFLENIRFPEAARHLAFEVFSRSFFADPAKLSAAELATMFHIYFLGSAEGLIFDVPCANYDSALWQPLCGYLEGRGVRFRLGTAALGIEGDSAGRFRVHTDSGERLDVDAVVLATDVAGLQRIVAGSSGLGTDDWRARISRLRTAPPFAVHRFWLDRPVSARRPAFLGTAGYKPLDNISVLERYEREARAWACAHQGSVVELHSYALDSAPSRAAALRRLHAVYPETAAAHIVHERLLHRSDCPLFAPGTYTDRPAVITPTPGLVLAGDAIRIDLPVALMERAATTGWCAANQLLKRWGLAGHPLSTVPTRGRSPLLRWLATREGAARR</sequence>
<evidence type="ECO:0000313" key="3">
    <source>
        <dbReference type="EMBL" id="ASL16659.1"/>
    </source>
</evidence>
<reference evidence="3 5" key="1">
    <citation type="journal article" date="2017" name="Lancet Infect. Dis.">
        <title>Global outbreak of severe Mycobacterium chimaera disease after cardiac surgery: a molecular epidemiological study.</title>
        <authorList>
            <person name="van Ingen J."/>
            <person name="Kohl T."/>
            <person name="Kranzer K."/>
            <person name="Hasse B."/>
            <person name="Keller P."/>
            <person name="Szafranska A."/>
            <person name="Hillemann D."/>
            <person name="Chand M."/>
            <person name="Schreiber P."/>
            <person name="Sommerstein R."/>
            <person name="Berger C."/>
            <person name="Genoni M."/>
            <person name="Ruegg C."/>
            <person name="Troillet N."/>
            <person name="Widmer A.F."/>
            <person name="Becker S.L."/>
            <person name="Herrmann M."/>
            <person name="Eckmanns T."/>
            <person name="Haller S."/>
            <person name="Hoeller C."/>
            <person name="Debast S.B."/>
            <person name="Wolfhagen M.J."/>
            <person name="Hopman J."/>
            <person name="Kluytmans J."/>
            <person name="Langelaar M."/>
            <person name="Notermans D.W."/>
            <person name="ten Oever J."/>
            <person name="van den Barselaar P."/>
            <person name="Vonk A.B.A."/>
            <person name="Vos M.C."/>
            <person name="Ahmed N."/>
            <person name="Brown T."/>
            <person name="Crook D."/>
            <person name="Lamagni T."/>
            <person name="Phin N."/>
            <person name="Smith E.G."/>
            <person name="Zambon M."/>
            <person name="Serr A."/>
            <person name="Goetting T."/>
            <person name="Ebner W."/>
            <person name="Thuermer A."/>
            <person name="Utpatel C."/>
            <person name="Sproer C."/>
            <person name="Bunk B."/>
            <person name="Nubel U."/>
            <person name="Bloemberg G."/>
            <person name="Bottger E."/>
            <person name="Niemann S."/>
            <person name="Wagner D."/>
            <person name="Sax H."/>
        </authorList>
    </citation>
    <scope>NUCLEOTIDE SEQUENCE [LARGE SCALE GENOMIC DNA]</scope>
    <source>
        <strain evidence="3 5">ZUERICH-2</strain>
    </source>
</reference>
<dbReference type="GeneID" id="45455972"/>
<dbReference type="InterPro" id="IPR050464">
    <property type="entry name" value="Zeta_carotene_desat/Oxidored"/>
</dbReference>
<evidence type="ECO:0000313" key="4">
    <source>
        <dbReference type="EMBL" id="MDM3925579.1"/>
    </source>
</evidence>
<protein>
    <submittedName>
        <fullName evidence="3">Dehydrogenase</fullName>
    </submittedName>
    <submittedName>
        <fullName evidence="4">FAD-dependent oxidoreductase</fullName>
    </submittedName>
</protein>
<dbReference type="Proteomes" id="UP001529272">
    <property type="component" value="Unassembled WGS sequence"/>
</dbReference>
<keyword evidence="6" id="KW-1185">Reference proteome</keyword>
<evidence type="ECO:0000313" key="6">
    <source>
        <dbReference type="Proteomes" id="UP001529272"/>
    </source>
</evidence>
<dbReference type="RefSeq" id="WP_014385501.1">
    <property type="nucleotide sequence ID" value="NZ_CP012885.2"/>
</dbReference>
<dbReference type="STRING" id="222805.AN480_19615"/>
<dbReference type="Pfam" id="PF01593">
    <property type="entry name" value="Amino_oxidase"/>
    <property type="match status" value="1"/>
</dbReference>
<proteinExistence type="predicted"/>
<evidence type="ECO:0000313" key="5">
    <source>
        <dbReference type="Proteomes" id="UP000198286"/>
    </source>
</evidence>
<name>A0A1Y0TBC3_MYCIT</name>
<dbReference type="EMBL" id="CP015267">
    <property type="protein sequence ID" value="ASL16659.1"/>
    <property type="molecule type" value="Genomic_DNA"/>
</dbReference>
<dbReference type="AlphaFoldDB" id="A0A1Y0TBC3"/>
<gene>
    <name evidence="3" type="ORF">MYCOZU2_04290</name>
    <name evidence="4" type="ORF">QRB35_06020</name>
</gene>
<feature type="domain" description="Amine oxidase" evidence="2">
    <location>
        <begin position="37"/>
        <end position="476"/>
    </location>
</feature>
<accession>A0A1Y0TBC3</accession>
<dbReference type="SUPFAM" id="SSF51905">
    <property type="entry name" value="FAD/NAD(P)-binding domain"/>
    <property type="match status" value="1"/>
</dbReference>